<dbReference type="Pfam" id="PF03797">
    <property type="entry name" value="Autotransporter"/>
    <property type="match status" value="1"/>
</dbReference>
<dbReference type="CDD" id="cd01344">
    <property type="entry name" value="PL2_Passenger_AT"/>
    <property type="match status" value="1"/>
</dbReference>
<dbReference type="InterPro" id="IPR050909">
    <property type="entry name" value="Bact_Autotransporter_VF"/>
</dbReference>
<dbReference type="InterPro" id="IPR011050">
    <property type="entry name" value="Pectin_lyase_fold/virulence"/>
</dbReference>
<dbReference type="Pfam" id="PF18883">
    <property type="entry name" value="AC_1"/>
    <property type="match status" value="1"/>
</dbReference>
<dbReference type="InterPro" id="IPR012332">
    <property type="entry name" value="Autotransporter_pectin_lyase_C"/>
</dbReference>
<protein>
    <submittedName>
        <fullName evidence="4">Autotransporter outer membrane beta-barrel domain-containing protein</fullName>
    </submittedName>
</protein>
<evidence type="ECO:0000259" key="3">
    <source>
        <dbReference type="PROSITE" id="PS51208"/>
    </source>
</evidence>
<dbReference type="InterPro" id="IPR006315">
    <property type="entry name" value="OM_autotransptr_brl_dom"/>
</dbReference>
<keyword evidence="1" id="KW-0732">Signal</keyword>
<dbReference type="SUPFAM" id="SSF103515">
    <property type="entry name" value="Autotransporter"/>
    <property type="match status" value="1"/>
</dbReference>
<dbReference type="SMART" id="SM00869">
    <property type="entry name" value="Autotransporter"/>
    <property type="match status" value="1"/>
</dbReference>
<evidence type="ECO:0000256" key="1">
    <source>
        <dbReference type="ARBA" id="ARBA00022729"/>
    </source>
</evidence>
<dbReference type="PANTHER" id="PTHR12338">
    <property type="entry name" value="AUTOTRANSPORTER"/>
    <property type="match status" value="1"/>
</dbReference>
<dbReference type="InterPro" id="IPR036709">
    <property type="entry name" value="Autotransporte_beta_dom_sf"/>
</dbReference>
<accession>A0AAU7QCG6</accession>
<dbReference type="InterPro" id="IPR013425">
    <property type="entry name" value="Autotrns_rpt"/>
</dbReference>
<reference evidence="4" key="1">
    <citation type="submission" date="2024-06" db="EMBL/GenBank/DDBJ databases">
        <authorList>
            <person name="Coelho C."/>
            <person name="Bento M."/>
            <person name="Garcia E."/>
            <person name="Camelo A."/>
            <person name="Brandao I."/>
            <person name="Espirito Santo C."/>
            <person name="Trovao J."/>
            <person name="Verissimo A."/>
            <person name="Costa J."/>
            <person name="Tiago I."/>
        </authorList>
    </citation>
    <scope>NUCLEOTIDE SEQUENCE</scope>
    <source>
        <strain evidence="4">KWT182</strain>
    </source>
</reference>
<dbReference type="Gene3D" id="2.160.20.20">
    <property type="match status" value="1"/>
</dbReference>
<feature type="domain" description="Autotransporter" evidence="3">
    <location>
        <begin position="255"/>
        <end position="540"/>
    </location>
</feature>
<dbReference type="AlphaFoldDB" id="A0AAU7QCG6"/>
<dbReference type="InterPro" id="IPR043990">
    <property type="entry name" value="AC_1"/>
</dbReference>
<dbReference type="GO" id="GO:0019867">
    <property type="term" value="C:outer membrane"/>
    <property type="evidence" value="ECO:0007669"/>
    <property type="project" value="InterPro"/>
</dbReference>
<evidence type="ECO:0000313" key="4">
    <source>
        <dbReference type="EMBL" id="XBS70785.1"/>
    </source>
</evidence>
<organism evidence="4">
    <name type="scientific">Acerihabitans sp. KWT182</name>
    <dbReference type="NCBI Taxonomy" id="3157919"/>
    <lineage>
        <taxon>Bacteria</taxon>
        <taxon>Pseudomonadati</taxon>
        <taxon>Pseudomonadota</taxon>
        <taxon>Gammaproteobacteria</taxon>
        <taxon>Enterobacterales</taxon>
        <taxon>Pectobacteriaceae</taxon>
        <taxon>Acerihabitans</taxon>
    </lineage>
</organism>
<feature type="region of interest" description="Disordered" evidence="2">
    <location>
        <begin position="179"/>
        <end position="218"/>
    </location>
</feature>
<dbReference type="PROSITE" id="PS51208">
    <property type="entry name" value="AUTOTRANSPORTER"/>
    <property type="match status" value="1"/>
</dbReference>
<dbReference type="EMBL" id="CP157947">
    <property type="protein sequence ID" value="XBS70785.1"/>
    <property type="molecule type" value="Genomic_DNA"/>
</dbReference>
<dbReference type="Pfam" id="PF12951">
    <property type="entry name" value="PATR"/>
    <property type="match status" value="1"/>
</dbReference>
<dbReference type="InterPro" id="IPR005546">
    <property type="entry name" value="Autotransporte_beta"/>
</dbReference>
<dbReference type="PANTHER" id="PTHR12338:SF5">
    <property type="entry name" value="ANTIGEN 43-RELATED"/>
    <property type="match status" value="1"/>
</dbReference>
<name>A0AAU7QCG6_9GAMM</name>
<evidence type="ECO:0000256" key="2">
    <source>
        <dbReference type="SAM" id="MobiDB-lite"/>
    </source>
</evidence>
<dbReference type="Gene3D" id="2.40.128.130">
    <property type="entry name" value="Autotransporter beta-domain"/>
    <property type="match status" value="1"/>
</dbReference>
<dbReference type="SUPFAM" id="SSF51126">
    <property type="entry name" value="Pectin lyase-like"/>
    <property type="match status" value="1"/>
</dbReference>
<dbReference type="NCBIfam" id="TIGR01414">
    <property type="entry name" value="autotrans_barl"/>
    <property type="match status" value="1"/>
</dbReference>
<sequence length="540" mass="56405">MGINDGKLVLTDKNTYVGSTVVNGGTLAAGAVDAFSPRSSYSVAPAGAMDLMGYDQTITSIVNAGAIYLHGTHGTVLNVTGDYAGDDGQLIFNAKLAGDATYTDRLIIGGDTSGTTKVIVHNIGGHGRAATNGLKLISVEGVSNGEFTQQGRIVAGAYDYTLRRGAGAYAGNWYLTSSTAAPRPIPETPGAGVPDAGGEGDDGPWAGDAQSDPGEMVERPEDGAYAANLAAANTLFSAGLDARASTTVYIDPITGEQQTTSLWMINTGGHNRSTDGSGQLKTQGNRYVLQLGGDIGRWSGNGIDSFRLGIMGGYGRARSNTTSRVSGYNAKGLVNGYSAGFYGTWHANAASRSGLYVDGWTQYGWFDNVVAGQDLDKESYASKGFTASLESGYTFIIGENPAKNATYHLQPKAQATWMNVRANSHIEAGGTRIASDGNGNVRTRLGIKAFMNAYSERDKGKGRMFEPFIEASWIRNSKNFGASLDDSTVSQAGAANIGELKLGVTGQISKNLSLRGSVGQQTGNSGYSDTAGTLGMKYLF</sequence>
<gene>
    <name evidence="4" type="ORF">ABK905_06625</name>
</gene>
<proteinExistence type="predicted"/>